<protein>
    <submittedName>
        <fullName evidence="1">Uncharacterized protein</fullName>
    </submittedName>
</protein>
<name>A0A1V0SA66_9VIRU</name>
<sequence>MCDHCPNTNITFATSRPTSGYAAPCSISSCGKRIYIVYCINVTEKNKLGAELFCNDCGKLMTIRTLCGDCNFPYIDGGQASPCFNKFSILDDNGKHTARLRLLDNNLNVQACKLFTDYYAPGSSFCGGSFSHDGKMIAITYVCDSNLGKDNQKSVLRVLDTKNLCEIACYKYDGNTSVNAKFFTAGQKKYIVLASQGGKYDVDCYIAKPPSLLKILEIKDKTIDLICETEMPEYFHYDVTNVTNDKICILVGTNRANVDGDVIIQNKPQKSFLECDGNEYRVYKFKGNKLTLVYKKNFGVSICPVFYSSNNFVALFQNNGLCSTYQFVGLNSNFSPKNCCSTITQVVPNKTNAAFSGNGEWGIMTGAKSDKCYNHSDIYNYPDELKNVILFNIKN</sequence>
<dbReference type="SUPFAM" id="SSF82171">
    <property type="entry name" value="DPP6 N-terminal domain-like"/>
    <property type="match status" value="1"/>
</dbReference>
<organism evidence="1">
    <name type="scientific">Catovirus CTV1</name>
    <dbReference type="NCBI Taxonomy" id="1977631"/>
    <lineage>
        <taxon>Viruses</taxon>
        <taxon>Varidnaviria</taxon>
        <taxon>Bamfordvirae</taxon>
        <taxon>Nucleocytoviricota</taxon>
        <taxon>Megaviricetes</taxon>
        <taxon>Imitervirales</taxon>
        <taxon>Mimiviridae</taxon>
        <taxon>Klosneuvirinae</taxon>
        <taxon>Catovirus</taxon>
    </lineage>
</organism>
<reference evidence="1" key="1">
    <citation type="journal article" date="2017" name="Science">
        <title>Giant viruses with an expanded complement of translation system components.</title>
        <authorList>
            <person name="Schulz F."/>
            <person name="Yutin N."/>
            <person name="Ivanova N.N."/>
            <person name="Ortega D.R."/>
            <person name="Lee T.K."/>
            <person name="Vierheilig J."/>
            <person name="Daims H."/>
            <person name="Horn M."/>
            <person name="Wagner M."/>
            <person name="Jensen G.J."/>
            <person name="Kyrpides N.C."/>
            <person name="Koonin E.V."/>
            <person name="Woyke T."/>
        </authorList>
    </citation>
    <scope>NUCLEOTIDE SEQUENCE</scope>
    <source>
        <strain evidence="1">CTV1</strain>
    </source>
</reference>
<proteinExistence type="predicted"/>
<gene>
    <name evidence="1" type="ORF">Catovirus_1_652</name>
</gene>
<accession>A0A1V0SA66</accession>
<dbReference type="EMBL" id="KY684083">
    <property type="protein sequence ID" value="ARF08602.1"/>
    <property type="molecule type" value="Genomic_DNA"/>
</dbReference>
<evidence type="ECO:0000313" key="1">
    <source>
        <dbReference type="EMBL" id="ARF08602.1"/>
    </source>
</evidence>